<sequence length="168" mass="17819">LGPAGLRDSVRAAARQKRQADSARAANAGDTSEVARTARALESGSDSARRAIAERYRTAPDSVRRELGARLQTLPDSTRRPVMAVMGPVLRRGGGRGDEPNLRPAELPAGGTPPDNGFRGRRQGALVEAGSYLVTVTVNGQTTRHVVPVERVTPVADTDFGGDQDERP</sequence>
<proteinExistence type="predicted"/>
<feature type="region of interest" description="Disordered" evidence="1">
    <location>
        <begin position="74"/>
        <end position="121"/>
    </location>
</feature>
<organism evidence="2">
    <name type="scientific">uncultured Gemmatimonadaceae bacterium</name>
    <dbReference type="NCBI Taxonomy" id="246130"/>
    <lineage>
        <taxon>Bacteria</taxon>
        <taxon>Pseudomonadati</taxon>
        <taxon>Gemmatimonadota</taxon>
        <taxon>Gemmatimonadia</taxon>
        <taxon>Gemmatimonadales</taxon>
        <taxon>Gemmatimonadaceae</taxon>
        <taxon>environmental samples</taxon>
    </lineage>
</organism>
<accession>A0A6J4L6D0</accession>
<dbReference type="AlphaFoldDB" id="A0A6J4L6D0"/>
<feature type="non-terminal residue" evidence="2">
    <location>
        <position position="1"/>
    </location>
</feature>
<dbReference type="EMBL" id="CADCTU010000506">
    <property type="protein sequence ID" value="CAA9324272.1"/>
    <property type="molecule type" value="Genomic_DNA"/>
</dbReference>
<protein>
    <submittedName>
        <fullName evidence="2">Uncharacterized protein</fullName>
    </submittedName>
</protein>
<evidence type="ECO:0000256" key="1">
    <source>
        <dbReference type="SAM" id="MobiDB-lite"/>
    </source>
</evidence>
<gene>
    <name evidence="2" type="ORF">AVDCRST_MAG11-2150</name>
</gene>
<evidence type="ECO:0000313" key="2">
    <source>
        <dbReference type="EMBL" id="CAA9324272.1"/>
    </source>
</evidence>
<feature type="region of interest" description="Disordered" evidence="1">
    <location>
        <begin position="1"/>
        <end position="48"/>
    </location>
</feature>
<name>A0A6J4L6D0_9BACT</name>
<reference evidence="2" key="1">
    <citation type="submission" date="2020-02" db="EMBL/GenBank/DDBJ databases">
        <authorList>
            <person name="Meier V. D."/>
        </authorList>
    </citation>
    <scope>NUCLEOTIDE SEQUENCE</scope>
    <source>
        <strain evidence="2">AVDCRST_MAG11</strain>
    </source>
</reference>